<dbReference type="EMBL" id="JABXXS010000033">
    <property type="protein sequence ID" value="NVN37863.1"/>
    <property type="molecule type" value="Genomic_DNA"/>
</dbReference>
<dbReference type="AlphaFoldDB" id="A0A850P455"/>
<evidence type="ECO:0000313" key="2">
    <source>
        <dbReference type="EMBL" id="NVN37863.1"/>
    </source>
</evidence>
<proteinExistence type="predicted"/>
<accession>A0A850P455</accession>
<protein>
    <submittedName>
        <fullName evidence="2">Uncharacterized protein</fullName>
    </submittedName>
</protein>
<name>A0A850P455_9PROT</name>
<organism evidence="2 3">
    <name type="scientific">Komagataeibacter swingsii</name>
    <dbReference type="NCBI Taxonomy" id="215220"/>
    <lineage>
        <taxon>Bacteria</taxon>
        <taxon>Pseudomonadati</taxon>
        <taxon>Pseudomonadota</taxon>
        <taxon>Alphaproteobacteria</taxon>
        <taxon>Acetobacterales</taxon>
        <taxon>Acetobacteraceae</taxon>
        <taxon>Komagataeibacter</taxon>
    </lineage>
</organism>
<comment type="caution">
    <text evidence="2">The sequence shown here is derived from an EMBL/GenBank/DDBJ whole genome shotgun (WGS) entry which is preliminary data.</text>
</comment>
<evidence type="ECO:0000313" key="3">
    <source>
        <dbReference type="Proteomes" id="UP000522590"/>
    </source>
</evidence>
<feature type="region of interest" description="Disordered" evidence="1">
    <location>
        <begin position="1"/>
        <end position="21"/>
    </location>
</feature>
<dbReference type="RefSeq" id="WP_176643655.1">
    <property type="nucleotide sequence ID" value="NZ_JABXXS010000033.1"/>
</dbReference>
<feature type="compositionally biased region" description="Basic and acidic residues" evidence="1">
    <location>
        <begin position="7"/>
        <end position="21"/>
    </location>
</feature>
<reference evidence="2 3" key="1">
    <citation type="submission" date="2020-06" db="EMBL/GenBank/DDBJ databases">
        <title>Description of novel acetic acid bacteria.</title>
        <authorList>
            <person name="Sombolestani A."/>
        </authorList>
    </citation>
    <scope>NUCLEOTIDE SEQUENCE [LARGE SCALE GENOMIC DNA]</scope>
    <source>
        <strain evidence="2 3">LMG 25</strain>
    </source>
</reference>
<dbReference type="Proteomes" id="UP000522590">
    <property type="component" value="Unassembled WGS sequence"/>
</dbReference>
<sequence length="61" mass="6846">MKLFAKASKERRLFEKRQHHDPATPMVGSARVFRCLHAVFSAIGNIVRIVAPADPDFPINS</sequence>
<evidence type="ECO:0000256" key="1">
    <source>
        <dbReference type="SAM" id="MobiDB-lite"/>
    </source>
</evidence>
<gene>
    <name evidence="2" type="ORF">HUK81_13090</name>
</gene>